<evidence type="ECO:0000313" key="2">
    <source>
        <dbReference type="Proteomes" id="UP000831068"/>
    </source>
</evidence>
<organism evidence="1 2">
    <name type="scientific">Chryseobacterium oryzae</name>
    <dbReference type="NCBI Taxonomy" id="2929799"/>
    <lineage>
        <taxon>Bacteria</taxon>
        <taxon>Pseudomonadati</taxon>
        <taxon>Bacteroidota</taxon>
        <taxon>Flavobacteriia</taxon>
        <taxon>Flavobacteriales</taxon>
        <taxon>Weeksellaceae</taxon>
        <taxon>Chryseobacterium group</taxon>
        <taxon>Chryseobacterium</taxon>
    </lineage>
</organism>
<proteinExistence type="predicted"/>
<dbReference type="Proteomes" id="UP000831068">
    <property type="component" value="Chromosome"/>
</dbReference>
<accession>A0ABY4BDI4</accession>
<reference evidence="1 2" key="1">
    <citation type="submission" date="2022-03" db="EMBL/GenBank/DDBJ databases">
        <title>Chryseobacterium sp. isolated from the Andong Sikhe.</title>
        <authorList>
            <person name="Won M."/>
            <person name="Kim S.-J."/>
            <person name="Kwon S.-W."/>
        </authorList>
    </citation>
    <scope>NUCLEOTIDE SEQUENCE [LARGE SCALE GENOMIC DNA]</scope>
    <source>
        <strain evidence="1 2">ADR-1</strain>
    </source>
</reference>
<evidence type="ECO:0000313" key="1">
    <source>
        <dbReference type="EMBL" id="UOE37220.1"/>
    </source>
</evidence>
<protein>
    <submittedName>
        <fullName evidence="1">Uncharacterized protein</fullName>
    </submittedName>
</protein>
<dbReference type="EMBL" id="CP094529">
    <property type="protein sequence ID" value="UOE37220.1"/>
    <property type="molecule type" value="Genomic_DNA"/>
</dbReference>
<name>A0ABY4BDI4_9FLAO</name>
<sequence>MKFQILFEKGDRHDATIHYVEIIRKSLSNFEAKVEIIESIKEIDSRKNIIIVVNAKSHLKVLIKNPFIKVICWYQGIMPEELFVNYHHKDKVFKIALWTIFEFISLRCNFFSIFVSNKMKTHYEKKYKVDFKNKFYIMPCFNLDVNKEAFTQPSKYSTPTFLYAGTMSDWQCIDQMLILYSEIELKIKNAKLYLFTPDQDKAKEYVNKYKIENVVIDYKPYKELSQEIKKYKYGFIIREDIEMNRVATPTKMNSYLANGIIPIFSNCINSFQENLSNLEFKIVLKNNLDSEYLLQQLNSFESNNLLENSIYDDFLANAFTTYYNDEFHIKELFYKLNETIY</sequence>
<dbReference type="RefSeq" id="WP_243575726.1">
    <property type="nucleotide sequence ID" value="NZ_CP094529.1"/>
</dbReference>
<dbReference type="SUPFAM" id="SSF53756">
    <property type="entry name" value="UDP-Glycosyltransferase/glycogen phosphorylase"/>
    <property type="match status" value="1"/>
</dbReference>
<keyword evidence="2" id="KW-1185">Reference proteome</keyword>
<gene>
    <name evidence="1" type="ORF">MTP08_09075</name>
</gene>